<proteinExistence type="predicted"/>
<gene>
    <name evidence="1" type="ORF">Q428_13840</name>
</gene>
<dbReference type="RefSeq" id="WP_051515174.1">
    <property type="nucleotide sequence ID" value="NZ_AZQP01000066.1"/>
</dbReference>
<keyword evidence="2" id="KW-1185">Reference proteome</keyword>
<accession>A0A017RTV3</accession>
<name>A0A017RTV3_9CLOT</name>
<dbReference type="STRING" id="1403537.Q428_13840"/>
<protein>
    <submittedName>
        <fullName evidence="1">Uncharacterized protein</fullName>
    </submittedName>
</protein>
<comment type="caution">
    <text evidence="1">The sequence shown here is derived from an EMBL/GenBank/DDBJ whole genome shotgun (WGS) entry which is preliminary data.</text>
</comment>
<dbReference type="AlphaFoldDB" id="A0A017RTV3"/>
<dbReference type="Proteomes" id="UP000019681">
    <property type="component" value="Unassembled WGS sequence"/>
</dbReference>
<dbReference type="OrthoDB" id="568347at2"/>
<evidence type="ECO:0000313" key="1">
    <source>
        <dbReference type="EMBL" id="EYE87335.1"/>
    </source>
</evidence>
<dbReference type="EMBL" id="AZQP01000066">
    <property type="protein sequence ID" value="EYE87335.1"/>
    <property type="molecule type" value="Genomic_DNA"/>
</dbReference>
<evidence type="ECO:0000313" key="2">
    <source>
        <dbReference type="Proteomes" id="UP000019681"/>
    </source>
</evidence>
<reference evidence="1 2" key="1">
    <citation type="journal article" date="2014" name="Genome Announc.">
        <title>Draft Genome Sequence of Fervidicella metallireducens Strain AeBT, an Iron-Reducing Thermoanaerobe from the Great Artesian Basin.</title>
        <authorList>
            <person name="Patel B.K."/>
        </authorList>
    </citation>
    <scope>NUCLEOTIDE SEQUENCE [LARGE SCALE GENOMIC DNA]</scope>
    <source>
        <strain evidence="1 2">AeB</strain>
    </source>
</reference>
<sequence>MENSWLAENYSTTDEKRIFKQIYSYYYDLIIQPEEWEKDIWNIEKIRETHYIDYNSNSSIAKTLHFDNIKNVYFRDIFKKYIKQRLLSNNHFSWGTAFVYSVAISKFLNDISDKNPSWTDLKEIQRNNIEDYMIFLNTYANSPKNKIKNIKDWILNNIIFVQNF</sequence>
<organism evidence="1 2">
    <name type="scientific">Fervidicella metallireducens AeB</name>
    <dbReference type="NCBI Taxonomy" id="1403537"/>
    <lineage>
        <taxon>Bacteria</taxon>
        <taxon>Bacillati</taxon>
        <taxon>Bacillota</taxon>
        <taxon>Clostridia</taxon>
        <taxon>Eubacteriales</taxon>
        <taxon>Clostridiaceae</taxon>
        <taxon>Fervidicella</taxon>
    </lineage>
</organism>